<dbReference type="GO" id="GO:0045842">
    <property type="term" value="P:positive regulation of mitotic metaphase/anaphase transition"/>
    <property type="evidence" value="ECO:0007669"/>
    <property type="project" value="TreeGrafter"/>
</dbReference>
<dbReference type="Proteomes" id="UP000030758">
    <property type="component" value="Unassembled WGS sequence"/>
</dbReference>
<organism evidence="10">
    <name type="scientific">Trichuris suis</name>
    <name type="common">pig whipworm</name>
    <dbReference type="NCBI Taxonomy" id="68888"/>
    <lineage>
        <taxon>Eukaryota</taxon>
        <taxon>Metazoa</taxon>
        <taxon>Ecdysozoa</taxon>
        <taxon>Nematoda</taxon>
        <taxon>Enoplea</taxon>
        <taxon>Dorylaimia</taxon>
        <taxon>Trichinellida</taxon>
        <taxon>Trichuridae</taxon>
        <taxon>Trichuris</taxon>
    </lineage>
</organism>
<dbReference type="AlphaFoldDB" id="A0A085NAK4"/>
<dbReference type="GO" id="GO:0016567">
    <property type="term" value="P:protein ubiquitination"/>
    <property type="evidence" value="ECO:0007669"/>
    <property type="project" value="TreeGrafter"/>
</dbReference>
<dbReference type="EMBL" id="KL367524">
    <property type="protein sequence ID" value="KFD66500.1"/>
    <property type="molecule type" value="Genomic_DNA"/>
</dbReference>
<evidence type="ECO:0000256" key="5">
    <source>
        <dbReference type="ARBA" id="ARBA00022803"/>
    </source>
</evidence>
<dbReference type="GO" id="GO:0005680">
    <property type="term" value="C:anaphase-promoting complex"/>
    <property type="evidence" value="ECO:0007669"/>
    <property type="project" value="InterPro"/>
</dbReference>
<evidence type="ECO:0000256" key="3">
    <source>
        <dbReference type="ARBA" id="ARBA00022776"/>
    </source>
</evidence>
<dbReference type="PANTHER" id="PTHR12558:SF10">
    <property type="entry name" value="CELL DIVISION CYCLE PROTEIN 23 HOMOLOG"/>
    <property type="match status" value="1"/>
</dbReference>
<reference evidence="10 11" key="1">
    <citation type="journal article" date="2014" name="Nat. Genet.">
        <title>Genome and transcriptome of the porcine whipworm Trichuris suis.</title>
        <authorList>
            <person name="Jex A.R."/>
            <person name="Nejsum P."/>
            <person name="Schwarz E.M."/>
            <person name="Hu L."/>
            <person name="Young N.D."/>
            <person name="Hall R.S."/>
            <person name="Korhonen P.K."/>
            <person name="Liao S."/>
            <person name="Thamsborg S."/>
            <person name="Xia J."/>
            <person name="Xu P."/>
            <person name="Wang S."/>
            <person name="Scheerlinck J.P."/>
            <person name="Hofmann A."/>
            <person name="Sternberg P.W."/>
            <person name="Wang J."/>
            <person name="Gasser R.B."/>
        </authorList>
    </citation>
    <scope>NUCLEOTIDE SEQUENCE [LARGE SCALE GENOMIC DNA]</scope>
    <source>
        <strain evidence="10">DCEP-RM93F</strain>
        <strain evidence="9">DCEP-RM93M</strain>
    </source>
</reference>
<evidence type="ECO:0000256" key="7">
    <source>
        <dbReference type="PROSITE-ProRule" id="PRU00339"/>
    </source>
</evidence>
<dbReference type="SUPFAM" id="SSF48452">
    <property type="entry name" value="TPR-like"/>
    <property type="match status" value="1"/>
</dbReference>
<dbReference type="InterPro" id="IPR011990">
    <property type="entry name" value="TPR-like_helical_dom_sf"/>
</dbReference>
<dbReference type="Pfam" id="PF04049">
    <property type="entry name" value="ANAPC8"/>
    <property type="match status" value="1"/>
</dbReference>
<dbReference type="PROSITE" id="PS50005">
    <property type="entry name" value="TPR"/>
    <property type="match status" value="1"/>
</dbReference>
<evidence type="ECO:0000313" key="10">
    <source>
        <dbReference type="EMBL" id="KFD66500.1"/>
    </source>
</evidence>
<evidence type="ECO:0000313" key="9">
    <source>
        <dbReference type="EMBL" id="KFD53468.1"/>
    </source>
</evidence>
<protein>
    <recommendedName>
        <fullName evidence="8">Cdc23 domain-containing protein</fullName>
    </recommendedName>
</protein>
<keyword evidence="2" id="KW-0677">Repeat</keyword>
<evidence type="ECO:0000256" key="1">
    <source>
        <dbReference type="ARBA" id="ARBA00022618"/>
    </source>
</evidence>
<keyword evidence="11" id="KW-1185">Reference proteome</keyword>
<keyword evidence="4" id="KW-0833">Ubl conjugation pathway</keyword>
<dbReference type="Proteomes" id="UP000030764">
    <property type="component" value="Unassembled WGS sequence"/>
</dbReference>
<dbReference type="InterPro" id="IPR007192">
    <property type="entry name" value="APC8"/>
</dbReference>
<dbReference type="PANTHER" id="PTHR12558">
    <property type="entry name" value="CELL DIVISION CYCLE 16,23,27"/>
    <property type="match status" value="1"/>
</dbReference>
<evidence type="ECO:0000256" key="4">
    <source>
        <dbReference type="ARBA" id="ARBA00022786"/>
    </source>
</evidence>
<gene>
    <name evidence="9" type="ORF">M513_05732</name>
    <name evidence="10" type="ORF">M514_05732</name>
</gene>
<sequence>MEKAQTFQAYAAQAHFIDEMRMKTRAVAAREARLWDHFRTESAAAVINPDNVCAMLADLCRAYNDCMLRRLVDFAERIMETLFHWAQSFPEIEIELCWLPSGEAIATCGGINVEPSVDDVTDSCWYSICFLHALFDEGCVKRAAMLKKRDKGPIVDFLHLYARYLSIEGCRWTVMDSAEKRQFTDEPMRKCFVKGAQQLARLRDDIEILRSSNGLDPYLLFLYGKVLSQLGMVKAAAEAFRKAVVEMPYCWPAWQELAKILDDTFDVIELPDCWMKLLFAIDYYMNRQLPHGAIKALTLFKGTGAMKTPVFIFQAARICISVRELYRALKLYRKMTKLDHYCVWCMDMFASVLSIRRPQALKEELAALSNRCFEANPESPLALVVWGITISSFRSHDKAVRYFQRALEMNPLYSEAWVLLGNELILVKNLNGAEFAFCQGLAVDPTDTRLYYGLGEVCSQAGKPEFAIYWYSMAIKTKRHSTRAVLYLLQQLTLMKRTHHGRRLMRKCNIPYSDEYIAQLKQRCDIFLN</sequence>
<proteinExistence type="predicted"/>
<dbReference type="InterPro" id="IPR019734">
    <property type="entry name" value="TPR_rpt"/>
</dbReference>
<evidence type="ECO:0000259" key="8">
    <source>
        <dbReference type="Pfam" id="PF04049"/>
    </source>
</evidence>
<keyword evidence="3" id="KW-0498">Mitosis</keyword>
<accession>A0A085NAK4</accession>
<keyword evidence="1" id="KW-0132">Cell division</keyword>
<keyword evidence="5 7" id="KW-0802">TPR repeat</keyword>
<dbReference type="EMBL" id="KL363217">
    <property type="protein sequence ID" value="KFD53468.1"/>
    <property type="molecule type" value="Genomic_DNA"/>
</dbReference>
<dbReference type="Gene3D" id="1.25.40.10">
    <property type="entry name" value="Tetratricopeptide repeat domain"/>
    <property type="match status" value="2"/>
</dbReference>
<dbReference type="GO" id="GO:0031145">
    <property type="term" value="P:anaphase-promoting complex-dependent catabolic process"/>
    <property type="evidence" value="ECO:0007669"/>
    <property type="project" value="TreeGrafter"/>
</dbReference>
<dbReference type="Pfam" id="PF13432">
    <property type="entry name" value="TPR_16"/>
    <property type="match status" value="1"/>
</dbReference>
<evidence type="ECO:0000313" key="11">
    <source>
        <dbReference type="Proteomes" id="UP000030764"/>
    </source>
</evidence>
<keyword evidence="6" id="KW-0131">Cell cycle</keyword>
<evidence type="ECO:0000256" key="6">
    <source>
        <dbReference type="ARBA" id="ARBA00023306"/>
    </source>
</evidence>
<dbReference type="GO" id="GO:0051301">
    <property type="term" value="P:cell division"/>
    <property type="evidence" value="ECO:0007669"/>
    <property type="project" value="UniProtKB-KW"/>
</dbReference>
<name>A0A085NAK4_9BILA</name>
<evidence type="ECO:0000256" key="2">
    <source>
        <dbReference type="ARBA" id="ARBA00022737"/>
    </source>
</evidence>
<feature type="repeat" description="TPR" evidence="7">
    <location>
        <begin position="380"/>
        <end position="413"/>
    </location>
</feature>
<feature type="domain" description="Cdc23" evidence="8">
    <location>
        <begin position="134"/>
        <end position="286"/>
    </location>
</feature>
<dbReference type="SMART" id="SM00028">
    <property type="entry name" value="TPR"/>
    <property type="match status" value="4"/>
</dbReference>